<protein>
    <submittedName>
        <fullName evidence="3">AsmA protein</fullName>
    </submittedName>
</protein>
<dbReference type="InterPro" id="IPR007844">
    <property type="entry name" value="AsmA"/>
</dbReference>
<dbReference type="PANTHER" id="PTHR30441">
    <property type="entry name" value="DUF748 DOMAIN-CONTAINING PROTEIN"/>
    <property type="match status" value="1"/>
</dbReference>
<dbReference type="EMBL" id="CAADFQ010000012">
    <property type="protein sequence ID" value="VFK29933.1"/>
    <property type="molecule type" value="Genomic_DNA"/>
</dbReference>
<proteinExistence type="predicted"/>
<evidence type="ECO:0000313" key="5">
    <source>
        <dbReference type="EMBL" id="VFK75003.1"/>
    </source>
</evidence>
<dbReference type="EMBL" id="CAADGH010000013">
    <property type="protein sequence ID" value="VFK75003.1"/>
    <property type="molecule type" value="Genomic_DNA"/>
</dbReference>
<organism evidence="3">
    <name type="scientific">Candidatus Kentrum sp. MB</name>
    <dbReference type="NCBI Taxonomy" id="2138164"/>
    <lineage>
        <taxon>Bacteria</taxon>
        <taxon>Pseudomonadati</taxon>
        <taxon>Pseudomonadota</taxon>
        <taxon>Gammaproteobacteria</taxon>
        <taxon>Candidatus Kentrum</taxon>
    </lineage>
</organism>
<keyword evidence="1" id="KW-1133">Transmembrane helix</keyword>
<evidence type="ECO:0000259" key="2">
    <source>
        <dbReference type="Pfam" id="PF05170"/>
    </source>
</evidence>
<dbReference type="GO" id="GO:0090313">
    <property type="term" value="P:regulation of protein targeting to membrane"/>
    <property type="evidence" value="ECO:0007669"/>
    <property type="project" value="TreeGrafter"/>
</dbReference>
<dbReference type="AlphaFoldDB" id="A0A450X798"/>
<evidence type="ECO:0000256" key="1">
    <source>
        <dbReference type="SAM" id="Phobius"/>
    </source>
</evidence>
<gene>
    <name evidence="3" type="ORF">BECKMB1821G_GA0114241_101171</name>
    <name evidence="5" type="ORF">BECKMB1821H_GA0114242_101361</name>
    <name evidence="4" type="ORF">BECKMB1821I_GA0114274_101262</name>
</gene>
<accession>A0A450X798</accession>
<dbReference type="Pfam" id="PF05170">
    <property type="entry name" value="AsmA"/>
    <property type="match status" value="1"/>
</dbReference>
<dbReference type="InterPro" id="IPR052894">
    <property type="entry name" value="AsmA-related"/>
</dbReference>
<dbReference type="EMBL" id="CAADFO010000011">
    <property type="protein sequence ID" value="VFK25179.1"/>
    <property type="molecule type" value="Genomic_DNA"/>
</dbReference>
<reference evidence="3" key="1">
    <citation type="submission" date="2019-02" db="EMBL/GenBank/DDBJ databases">
        <authorList>
            <person name="Gruber-Vodicka R. H."/>
            <person name="Seah K. B. B."/>
        </authorList>
    </citation>
    <scope>NUCLEOTIDE SEQUENCE</scope>
    <source>
        <strain evidence="3">BECK_BZ197</strain>
        <strain evidence="5">BECK_BZ198</strain>
        <strain evidence="4">BECK_BZ199</strain>
    </source>
</reference>
<sequence>MRALLKAIGIIIGIVVILFVAIAVIVPVYFHPNDYKEEIAEAVQEKTGRKLDIGGDIVLSVFPWIAIELSDLELGNAPGFPDGKFARLDQMEVGVKLLPLLQKRLEIRTVKVHGLELNLAKDKNGRANWSDLIAQESKKEAPEKDEKQTQDTQKPEISLAILGIGGLDIQNAALRWNDAQNNQHYQLEKLTIETGAIAPESLTPEAPLAINEPIDFKASFDLKGNQPEITGHVDTSAKFTADFAAGAYRLSQLQIATRLAGKAVPGGKITLDLGADIDADLVQQLLRIQNLRLAAGQIDANGAIKVTRFLDNPAFDGTLQLASFNPRTLLNQFGGQAPETADPKALTSASLSTSLTGTTQKIRLQSLTVRLDQTTLRGMLAINDFSSPAIRFDLKADAIDLDRYLPPKSEQATTTPAATPGAAASGAAQLPLDTLRSLNANGKARIGKITIANLKISNIALDLKAKGGVIRAHPVKMNLYQGSYSGNIGLDARQDKLHVSLSEKLTGVQIGPLLRDLQGDDLLSGKFRFALTAKLAGATPEDFKKTVSGKADFNLENGMIKGIDIAHMVCSAAESMLNSGVTIKGGASEGTKFREFTGQLPITKGRVGVNHTVALKTPLLGLTGKSGAINLGKNHLDNVTFIVTPKLTCKGQTGKALKELSGLDIPITCNGPMEISSCLNTQTLTTAVIKAVGKRLEKEAIEKVKEKAREEIGKAVSKGLENKIENELGKQLGNQLGDELGKGLGEALGGQLKGIFGQ</sequence>
<evidence type="ECO:0000313" key="3">
    <source>
        <dbReference type="EMBL" id="VFK25179.1"/>
    </source>
</evidence>
<evidence type="ECO:0000313" key="4">
    <source>
        <dbReference type="EMBL" id="VFK29933.1"/>
    </source>
</evidence>
<feature type="transmembrane region" description="Helical" evidence="1">
    <location>
        <begin position="7"/>
        <end position="30"/>
    </location>
</feature>
<dbReference type="PANTHER" id="PTHR30441:SF4">
    <property type="entry name" value="PROTEIN ASMA"/>
    <property type="match status" value="1"/>
</dbReference>
<keyword evidence="1" id="KW-0472">Membrane</keyword>
<name>A0A450X798_9GAMM</name>
<feature type="domain" description="AsmA" evidence="2">
    <location>
        <begin position="1"/>
        <end position="610"/>
    </location>
</feature>
<keyword evidence="1" id="KW-0812">Transmembrane</keyword>
<dbReference type="GO" id="GO:0005886">
    <property type="term" value="C:plasma membrane"/>
    <property type="evidence" value="ECO:0007669"/>
    <property type="project" value="TreeGrafter"/>
</dbReference>